<dbReference type="PRINTS" id="PR00081">
    <property type="entry name" value="GDHRDH"/>
</dbReference>
<dbReference type="Pfam" id="PF00106">
    <property type="entry name" value="adh_short"/>
    <property type="match status" value="1"/>
</dbReference>
<evidence type="ECO:0000313" key="3">
    <source>
        <dbReference type="EMBL" id="MBP2418167.1"/>
    </source>
</evidence>
<comment type="caution">
    <text evidence="3">The sequence shown here is derived from an EMBL/GenBank/DDBJ whole genome shotgun (WGS) entry which is preliminary data.</text>
</comment>
<dbReference type="InterPro" id="IPR020904">
    <property type="entry name" value="Sc_DH/Rdtase_CS"/>
</dbReference>
<protein>
    <submittedName>
        <fullName evidence="3">Short-subunit dehydrogenase</fullName>
    </submittedName>
</protein>
<dbReference type="RefSeq" id="WP_210057466.1">
    <property type="nucleotide sequence ID" value="NZ_BAAAMH010000010.1"/>
</dbReference>
<dbReference type="EMBL" id="JAGIOB010000001">
    <property type="protein sequence ID" value="MBP2418167.1"/>
    <property type="molecule type" value="Genomic_DNA"/>
</dbReference>
<sequence length="325" mass="33300">MSTPQPTPAAAPLALVAGASRGLGLLIARELGRRGHRLVVCARSAEELDTARAQLEAEGISVRTAVCDVSDAAAVDALVADVEATDGPVEVALAVAGVIQVGPLASLTRAHFAEAIDIMLWGPINVALAVAGPMRARGHGRIGVITSVGGLVPVPHLLPYSTAKFGAVGFSAGLRNELAGTGVKVTTVAPGLMRTGSHLRATFTGRQGAEYAWFAPSATLPLIAMDPERAAERIVDGVLAGRAYVLLSALTKIASRVNGLAPTTTSAFLGLAARLLPSGPPPSGTDTVQGYQVEERLGPLPTALVRAVTTLGRRAAARWNQHPPA</sequence>
<dbReference type="CDD" id="cd05233">
    <property type="entry name" value="SDR_c"/>
    <property type="match status" value="1"/>
</dbReference>
<dbReference type="PANTHER" id="PTHR44196">
    <property type="entry name" value="DEHYDROGENASE/REDUCTASE SDR FAMILY MEMBER 7B"/>
    <property type="match status" value="1"/>
</dbReference>
<dbReference type="PANTHER" id="PTHR44196:SF1">
    <property type="entry name" value="DEHYDROGENASE_REDUCTASE SDR FAMILY MEMBER 7B"/>
    <property type="match status" value="1"/>
</dbReference>
<keyword evidence="2" id="KW-0560">Oxidoreductase</keyword>
<gene>
    <name evidence="3" type="ORF">JOF54_003089</name>
</gene>
<organism evidence="3 4">
    <name type="scientific">Microlunatus capsulatus</name>
    <dbReference type="NCBI Taxonomy" id="99117"/>
    <lineage>
        <taxon>Bacteria</taxon>
        <taxon>Bacillati</taxon>
        <taxon>Actinomycetota</taxon>
        <taxon>Actinomycetes</taxon>
        <taxon>Propionibacteriales</taxon>
        <taxon>Propionibacteriaceae</taxon>
        <taxon>Microlunatus</taxon>
    </lineage>
</organism>
<dbReference type="Gene3D" id="3.40.50.720">
    <property type="entry name" value="NAD(P)-binding Rossmann-like Domain"/>
    <property type="match status" value="1"/>
</dbReference>
<dbReference type="SUPFAM" id="SSF51735">
    <property type="entry name" value="NAD(P)-binding Rossmann-fold domains"/>
    <property type="match status" value="1"/>
</dbReference>
<reference evidence="3 4" key="1">
    <citation type="submission" date="2021-03" db="EMBL/GenBank/DDBJ databases">
        <title>Sequencing the genomes of 1000 actinobacteria strains.</title>
        <authorList>
            <person name="Klenk H.-P."/>
        </authorList>
    </citation>
    <scope>NUCLEOTIDE SEQUENCE [LARGE SCALE GENOMIC DNA]</scope>
    <source>
        <strain evidence="3 4">DSM 12936</strain>
    </source>
</reference>
<dbReference type="PROSITE" id="PS00061">
    <property type="entry name" value="ADH_SHORT"/>
    <property type="match status" value="1"/>
</dbReference>
<accession>A0ABS4ZBT0</accession>
<evidence type="ECO:0000256" key="2">
    <source>
        <dbReference type="ARBA" id="ARBA00023002"/>
    </source>
</evidence>
<proteinExistence type="inferred from homology"/>
<comment type="similarity">
    <text evidence="1">Belongs to the short-chain dehydrogenases/reductases (SDR) family.</text>
</comment>
<dbReference type="InterPro" id="IPR002347">
    <property type="entry name" value="SDR_fam"/>
</dbReference>
<dbReference type="Proteomes" id="UP000758168">
    <property type="component" value="Unassembled WGS sequence"/>
</dbReference>
<evidence type="ECO:0000313" key="4">
    <source>
        <dbReference type="Proteomes" id="UP000758168"/>
    </source>
</evidence>
<evidence type="ECO:0000256" key="1">
    <source>
        <dbReference type="ARBA" id="ARBA00006484"/>
    </source>
</evidence>
<keyword evidence="4" id="KW-1185">Reference proteome</keyword>
<name>A0ABS4ZBT0_9ACTN</name>
<dbReference type="InterPro" id="IPR036291">
    <property type="entry name" value="NAD(P)-bd_dom_sf"/>
</dbReference>